<dbReference type="PANTHER" id="PTHR38116:SF1">
    <property type="entry name" value="BZIP DOMAIN-CONTAINING PROTEIN"/>
    <property type="match status" value="1"/>
</dbReference>
<accession>A0A225AMW7</accession>
<dbReference type="GeneID" id="31005926"/>
<dbReference type="STRING" id="1441469.A0A225AMW7"/>
<evidence type="ECO:0008006" key="4">
    <source>
        <dbReference type="Google" id="ProtNLM"/>
    </source>
</evidence>
<dbReference type="InterPro" id="IPR021833">
    <property type="entry name" value="DUF3425"/>
</dbReference>
<evidence type="ECO:0000313" key="2">
    <source>
        <dbReference type="EMBL" id="OKL58618.1"/>
    </source>
</evidence>
<reference evidence="2 3" key="1">
    <citation type="submission" date="2015-06" db="EMBL/GenBank/DDBJ databases">
        <title>Talaromyces atroroseus IBT 11181 draft genome.</title>
        <authorList>
            <person name="Rasmussen K.B."/>
            <person name="Rasmussen S."/>
            <person name="Petersen B."/>
            <person name="Sicheritz-Ponten T."/>
            <person name="Mortensen U.H."/>
            <person name="Thrane U."/>
        </authorList>
    </citation>
    <scope>NUCLEOTIDE SEQUENCE [LARGE SCALE GENOMIC DNA]</scope>
    <source>
        <strain evidence="2 3">IBT 11181</strain>
    </source>
</reference>
<feature type="compositionally biased region" description="Basic and acidic residues" evidence="1">
    <location>
        <begin position="57"/>
        <end position="81"/>
    </location>
</feature>
<dbReference type="CDD" id="cd14688">
    <property type="entry name" value="bZIP_YAP"/>
    <property type="match status" value="1"/>
</dbReference>
<protein>
    <recommendedName>
        <fullName evidence="4">BZIP domain-containing protein</fullName>
    </recommendedName>
</protein>
<proteinExistence type="predicted"/>
<dbReference type="Pfam" id="PF11905">
    <property type="entry name" value="DUF3425"/>
    <property type="match status" value="1"/>
</dbReference>
<keyword evidence="3" id="KW-1185">Reference proteome</keyword>
<feature type="region of interest" description="Disordered" evidence="1">
    <location>
        <begin position="47"/>
        <end position="85"/>
    </location>
</feature>
<sequence length="303" mass="34796">MSKPEISLSPPSSTLSEMRRFIQLSNKIPDIDDWTGVSDPKIRRRVQNRLNQRAFRSRQDTDTLSKRKSVKKENGRSRHIPDLTTSAQDISVTPRPVADRLPQWTWAPSNLQELMAQYERRATESYLGGSPQVDHLISLSRLNIWHAANTNIVALGMTTEYLWADASISIFSTPSICVLRDTTIPTNLQPTALQKATPHHPWLDIFPFPSIRDNLIRKGNDLDDDDLCHDLMGFWDTCRPNATVLVWGPPWDPSNWEVTEAFAKKWAWTLKGCPEILKSTNRWRVRRGEKPLAWRYVLSSTLE</sequence>
<organism evidence="2 3">
    <name type="scientific">Talaromyces atroroseus</name>
    <dbReference type="NCBI Taxonomy" id="1441469"/>
    <lineage>
        <taxon>Eukaryota</taxon>
        <taxon>Fungi</taxon>
        <taxon>Dikarya</taxon>
        <taxon>Ascomycota</taxon>
        <taxon>Pezizomycotina</taxon>
        <taxon>Eurotiomycetes</taxon>
        <taxon>Eurotiomycetidae</taxon>
        <taxon>Eurotiales</taxon>
        <taxon>Trichocomaceae</taxon>
        <taxon>Talaromyces</taxon>
        <taxon>Talaromyces sect. Trachyspermi</taxon>
    </lineage>
</organism>
<evidence type="ECO:0000256" key="1">
    <source>
        <dbReference type="SAM" id="MobiDB-lite"/>
    </source>
</evidence>
<name>A0A225AMW7_TALAT</name>
<comment type="caution">
    <text evidence="2">The sequence shown here is derived from an EMBL/GenBank/DDBJ whole genome shotgun (WGS) entry which is preliminary data.</text>
</comment>
<dbReference type="OrthoDB" id="4225086at2759"/>
<dbReference type="Proteomes" id="UP000214365">
    <property type="component" value="Unassembled WGS sequence"/>
</dbReference>
<gene>
    <name evidence="2" type="ORF">UA08_06170</name>
</gene>
<dbReference type="PANTHER" id="PTHR38116">
    <property type="entry name" value="CHROMOSOME 7, WHOLE GENOME SHOTGUN SEQUENCE"/>
    <property type="match status" value="1"/>
</dbReference>
<dbReference type="AlphaFoldDB" id="A0A225AMW7"/>
<dbReference type="EMBL" id="LFMY01000009">
    <property type="protein sequence ID" value="OKL58618.1"/>
    <property type="molecule type" value="Genomic_DNA"/>
</dbReference>
<evidence type="ECO:0000313" key="3">
    <source>
        <dbReference type="Proteomes" id="UP000214365"/>
    </source>
</evidence>
<dbReference type="RefSeq" id="XP_020118739.1">
    <property type="nucleotide sequence ID" value="XM_020268463.1"/>
</dbReference>